<reference evidence="3 4" key="1">
    <citation type="submission" date="2017-05" db="EMBL/GenBank/DDBJ databases">
        <title>Complete genome sequence of Streptomyces sp. SCSIO 03032 revealed the diverse biosynthetic pathways for its bioactive secondary metabolites.</title>
        <authorList>
            <person name="Ma L."/>
            <person name="Zhu Y."/>
            <person name="Zhang W."/>
            <person name="Zhang G."/>
            <person name="Tian X."/>
            <person name="Zhang S."/>
            <person name="Zhang C."/>
        </authorList>
    </citation>
    <scope>NUCLEOTIDE SEQUENCE [LARGE SCALE GENOMIC DNA]</scope>
    <source>
        <strain evidence="3 4">SCSIO 03032</strain>
    </source>
</reference>
<evidence type="ECO:0000259" key="2">
    <source>
        <dbReference type="Pfam" id="PF13581"/>
    </source>
</evidence>
<dbReference type="CDD" id="cd16936">
    <property type="entry name" value="HATPase_RsbW-like"/>
    <property type="match status" value="1"/>
</dbReference>
<accession>A0A1W7D5A0</accession>
<dbReference type="PANTHER" id="PTHR35526:SF3">
    <property type="entry name" value="ANTI-SIGMA-F FACTOR RSBW"/>
    <property type="match status" value="1"/>
</dbReference>
<protein>
    <recommendedName>
        <fullName evidence="2">Histidine kinase/HSP90-like ATPase domain-containing protein</fullName>
    </recommendedName>
</protein>
<dbReference type="AlphaFoldDB" id="A0A1W7D5A0"/>
<dbReference type="InterPro" id="IPR036890">
    <property type="entry name" value="HATPase_C_sf"/>
</dbReference>
<gene>
    <name evidence="3" type="ORF">CAG99_10055</name>
</gene>
<dbReference type="SUPFAM" id="SSF55874">
    <property type="entry name" value="ATPase domain of HSP90 chaperone/DNA topoisomerase II/histidine kinase"/>
    <property type="match status" value="1"/>
</dbReference>
<dbReference type="EMBL" id="CP021121">
    <property type="protein sequence ID" value="ARQ72263.1"/>
    <property type="molecule type" value="Genomic_DNA"/>
</dbReference>
<keyword evidence="4" id="KW-1185">Reference proteome</keyword>
<evidence type="ECO:0000256" key="1">
    <source>
        <dbReference type="ARBA" id="ARBA00022527"/>
    </source>
</evidence>
<keyword evidence="1" id="KW-0808">Transferase</keyword>
<dbReference type="KEGG" id="smao:CAG99_10055"/>
<dbReference type="PANTHER" id="PTHR35526">
    <property type="entry name" value="ANTI-SIGMA-F FACTOR RSBW-RELATED"/>
    <property type="match status" value="1"/>
</dbReference>
<name>A0A1W7D5A0_9ACTN</name>
<dbReference type="InterPro" id="IPR003594">
    <property type="entry name" value="HATPase_dom"/>
</dbReference>
<organism evidence="3 4">
    <name type="scientific">Streptomyces marincola</name>
    <dbReference type="NCBI Taxonomy" id="2878388"/>
    <lineage>
        <taxon>Bacteria</taxon>
        <taxon>Bacillati</taxon>
        <taxon>Actinomycetota</taxon>
        <taxon>Actinomycetes</taxon>
        <taxon>Kitasatosporales</taxon>
        <taxon>Streptomycetaceae</taxon>
        <taxon>Streptomyces</taxon>
    </lineage>
</organism>
<dbReference type="GO" id="GO:0004674">
    <property type="term" value="F:protein serine/threonine kinase activity"/>
    <property type="evidence" value="ECO:0007669"/>
    <property type="project" value="UniProtKB-KW"/>
</dbReference>
<dbReference type="OrthoDB" id="4301723at2"/>
<dbReference type="Gene3D" id="3.30.565.10">
    <property type="entry name" value="Histidine kinase-like ATPase, C-terminal domain"/>
    <property type="match status" value="1"/>
</dbReference>
<evidence type="ECO:0000313" key="3">
    <source>
        <dbReference type="EMBL" id="ARQ72263.1"/>
    </source>
</evidence>
<sequence length="158" mass="17091">MHVPPQLSDIVRAHAWALTVRPCDLPHWRRTVASVLKAWGAPPDSAELACLGVTELLTNVLKHVASDPRCYLRIDRTDTGTGAVIAVHDRSSVLPAVTEPDWGRESGRGLWLLREMFGCLGCEHLPGGSGKRVWFRCDLGGQPRGDSGSPAPPGSRPT</sequence>
<evidence type="ECO:0000313" key="4">
    <source>
        <dbReference type="Proteomes" id="UP000194218"/>
    </source>
</evidence>
<dbReference type="InterPro" id="IPR050267">
    <property type="entry name" value="Anti-sigma-factor_SerPK"/>
</dbReference>
<keyword evidence="1" id="KW-0723">Serine/threonine-protein kinase</keyword>
<proteinExistence type="predicted"/>
<dbReference type="Proteomes" id="UP000194218">
    <property type="component" value="Chromosome"/>
</dbReference>
<keyword evidence="1" id="KW-0418">Kinase</keyword>
<feature type="domain" description="Histidine kinase/HSP90-like ATPase" evidence="2">
    <location>
        <begin position="21"/>
        <end position="133"/>
    </location>
</feature>
<dbReference type="Pfam" id="PF13581">
    <property type="entry name" value="HATPase_c_2"/>
    <property type="match status" value="1"/>
</dbReference>
<dbReference type="RefSeq" id="WP_086162111.1">
    <property type="nucleotide sequence ID" value="NZ_CP021121.1"/>
</dbReference>